<dbReference type="InterPro" id="IPR026893">
    <property type="entry name" value="Tyr/Ser_Pase_IphP-type"/>
</dbReference>
<dbReference type="InterPro" id="IPR036400">
    <property type="entry name" value="Cyt_B5-like_heme/steroid_sf"/>
</dbReference>
<feature type="transmembrane region" description="Helical" evidence="7">
    <location>
        <begin position="1394"/>
        <end position="1417"/>
    </location>
</feature>
<keyword evidence="10" id="KW-1185">Reference proteome</keyword>
<evidence type="ECO:0000256" key="3">
    <source>
        <dbReference type="ARBA" id="ARBA00023004"/>
    </source>
</evidence>
<dbReference type="Gene3D" id="3.90.190.10">
    <property type="entry name" value="Protein tyrosine phosphatase superfamily"/>
    <property type="match status" value="1"/>
</dbReference>
<feature type="region of interest" description="Disordered" evidence="6">
    <location>
        <begin position="346"/>
        <end position="369"/>
    </location>
</feature>
<dbReference type="InterPro" id="IPR001199">
    <property type="entry name" value="Cyt_B5-like_heme/steroid-bd"/>
</dbReference>
<evidence type="ECO:0000256" key="4">
    <source>
        <dbReference type="ARBA" id="ARBA00023054"/>
    </source>
</evidence>
<feature type="transmembrane region" description="Helical" evidence="7">
    <location>
        <begin position="1369"/>
        <end position="1387"/>
    </location>
</feature>
<keyword evidence="7" id="KW-0472">Membrane</keyword>
<evidence type="ECO:0000313" key="9">
    <source>
        <dbReference type="EMBL" id="KAK9827279.1"/>
    </source>
</evidence>
<feature type="region of interest" description="Disordered" evidence="6">
    <location>
        <begin position="705"/>
        <end position="724"/>
    </location>
</feature>
<keyword evidence="2" id="KW-0479">Metal-binding</keyword>
<dbReference type="InterPro" id="IPR029021">
    <property type="entry name" value="Prot-tyrosine_phosphatase-like"/>
</dbReference>
<dbReference type="PANTHER" id="PTHR32083:SF0">
    <property type="entry name" value="CILIA AND FLAGELLA-ASSOCIATED PROTEIN 58"/>
    <property type="match status" value="1"/>
</dbReference>
<feature type="coiled-coil region" evidence="5">
    <location>
        <begin position="1017"/>
        <end position="1044"/>
    </location>
</feature>
<keyword evidence="3" id="KW-0408">Iron</keyword>
<organism evidence="9 10">
    <name type="scientific">Elliptochloris bilobata</name>
    <dbReference type="NCBI Taxonomy" id="381761"/>
    <lineage>
        <taxon>Eukaryota</taxon>
        <taxon>Viridiplantae</taxon>
        <taxon>Chlorophyta</taxon>
        <taxon>core chlorophytes</taxon>
        <taxon>Trebouxiophyceae</taxon>
        <taxon>Trebouxiophyceae incertae sedis</taxon>
        <taxon>Elliptochloris clade</taxon>
        <taxon>Elliptochloris</taxon>
    </lineage>
</organism>
<dbReference type="GO" id="GO:0046872">
    <property type="term" value="F:metal ion binding"/>
    <property type="evidence" value="ECO:0007669"/>
    <property type="project" value="UniProtKB-KW"/>
</dbReference>
<evidence type="ECO:0000313" key="10">
    <source>
        <dbReference type="Proteomes" id="UP001445335"/>
    </source>
</evidence>
<dbReference type="Pfam" id="PF13350">
    <property type="entry name" value="Y_phosphatase3"/>
    <property type="match status" value="1"/>
</dbReference>
<dbReference type="InterPro" id="IPR016130">
    <property type="entry name" value="Tyr_Pase_AS"/>
</dbReference>
<keyword evidence="7" id="KW-0812">Transmembrane</keyword>
<comment type="caution">
    <text evidence="9">The sequence shown here is derived from an EMBL/GenBank/DDBJ whole genome shotgun (WGS) entry which is preliminary data.</text>
</comment>
<evidence type="ECO:0000259" key="8">
    <source>
        <dbReference type="PROSITE" id="PS50255"/>
    </source>
</evidence>
<dbReference type="SUPFAM" id="SSF52799">
    <property type="entry name" value="(Phosphotyrosine protein) phosphatases II"/>
    <property type="match status" value="1"/>
</dbReference>
<reference evidence="9 10" key="1">
    <citation type="journal article" date="2024" name="Nat. Commun.">
        <title>Phylogenomics reveals the evolutionary origins of lichenization in chlorophyte algae.</title>
        <authorList>
            <person name="Puginier C."/>
            <person name="Libourel C."/>
            <person name="Otte J."/>
            <person name="Skaloud P."/>
            <person name="Haon M."/>
            <person name="Grisel S."/>
            <person name="Petersen M."/>
            <person name="Berrin J.G."/>
            <person name="Delaux P.M."/>
            <person name="Dal Grande F."/>
            <person name="Keller J."/>
        </authorList>
    </citation>
    <scope>NUCLEOTIDE SEQUENCE [LARGE SCALE GENOMIC DNA]</scope>
    <source>
        <strain evidence="9 10">SAG 245.80</strain>
    </source>
</reference>
<dbReference type="Gene3D" id="3.10.120.10">
    <property type="entry name" value="Cytochrome b5-like heme/steroid binding domain"/>
    <property type="match status" value="1"/>
</dbReference>
<feature type="domain" description="Cytochrome b5 heme-binding" evidence="8">
    <location>
        <begin position="397"/>
        <end position="456"/>
    </location>
</feature>
<feature type="region of interest" description="Disordered" evidence="6">
    <location>
        <begin position="1275"/>
        <end position="1307"/>
    </location>
</feature>
<evidence type="ECO:0000256" key="7">
    <source>
        <dbReference type="SAM" id="Phobius"/>
    </source>
</evidence>
<evidence type="ECO:0000256" key="1">
    <source>
        <dbReference type="ARBA" id="ARBA00022617"/>
    </source>
</evidence>
<dbReference type="SMART" id="SM01117">
    <property type="entry name" value="Cyt-b5"/>
    <property type="match status" value="1"/>
</dbReference>
<keyword evidence="4 5" id="KW-0175">Coiled coil</keyword>
<dbReference type="Pfam" id="PF00173">
    <property type="entry name" value="Cyt-b5"/>
    <property type="match status" value="1"/>
</dbReference>
<evidence type="ECO:0000256" key="5">
    <source>
        <dbReference type="SAM" id="Coils"/>
    </source>
</evidence>
<gene>
    <name evidence="9" type="ORF">WJX81_007755</name>
</gene>
<dbReference type="PANTHER" id="PTHR32083">
    <property type="entry name" value="CILIA AND FLAGELLA-ASSOCIATED PROTEIN 58-RELATED"/>
    <property type="match status" value="1"/>
</dbReference>
<sequence>MLAPGVARGMQQGGVNFRDLGSAANILRKGAVYRCSQIFSSAELQRLHIKTVLDLRILARECQAEANAEAERQRGHGDSIFSLDLLSKAEPPPAAPGCSLCSREFKRRHQVPATVFHADIMTWGVKRSVFAALPYSVQARTLWAVVSGGDPQDVIAPALTDNLGLAALYRLLLDHAHKPIAASLRLFTDAANFPVLVHCVHGKDRTGLIAMLLLGLCGVEEEAVVRDYAMSEALLRAGRDSGRLSELGDAMVSDALLASRPEMLEETLSYLGQTYGGAAGYAQAVGLDADEVAAIRANLGVSARAPAAIAATDGTDGAVDFTFAAPPPLKSALPPQNPLLARATVDSAPLPQRQEGRSRTPKRPGKVPLEKGYSHMDWLRLSRQHPDLAGLGGAPLRRDITLKEVALHNTPEDAWLALRGKVYNVTPYLRFHPGGADWLLKGAGLDAGALFNKYHAWCDALERDFREVLQTLPDDGSSDRFRTEYEKLFKSVRSAHDSERRLTKRCRELGAELVGSAAKVAAALRLGEDDAAAIAALKAEIEKAWRLVDTSAEKEAAARSEAAALRAEVADLSRLVEAGAGLGVGEEAARDELLCQRDALLAERDAQVAAINASRAEAVALAARLREAEAVRASTEAEVSALHDQAAARAAESERELRRKERAERELREARAAVEAKGAEARARQAAAAAAEEDIKRLEQTLRESQAPCDRAGKEANAAGEHGAKLQRELAEQVHTNTQLLAENSQKAVALRLGEDAMTRVRSETAKAAKVRDLALAKLKTVEKQRGDVERVRDELRADVAALEREAEALRAKADAERRRGEELARERDLLTKLRTQAEGASHRQEDLMLVNDNTRRNLEQEVAGFKAQAAAGERAMKALEREREAAASEAAAVGERLAAALAEVQHREQGIVDLQKKIADNNAELRQQQNLYEAVRSDRNLYSKNLIAAQDEILDLKRKFKILNHQIELLKDEVTAKDAALVKEHFGHVRAEQECETLRTEGDQAAKRVHDASALVAKQDAEMKQLNAVIMEADKERLRQRREAEAVAGERDLLGAQLVRRNDELALLYHKTRLQQSALAQGHAAYRDRLAQLRLLRLGLADARRELHLLRTGVANVDVLRREVVHLGRELLQERTRVRALSEELENPLNVHRWRKLEGSDPTTYEMILKVQALQRRLIGQTEAVVERELHIAEQSRSLAELKAALARQPGPEAIDQLGGMQADLRAKSKQLKALAGELSMNQVIIAEHRQEVSSLKAELGALRRRYLERRRRESQQTAAAPSLALAASPYPSPAAGGAAGEASRDLHVQGETRLVPRAWNEDPLQDAMLETWGSEPDDWDAEEFTDSQLIDILYEGESSGESLAQNVLAAALTLLLLAAAGNVLWKVAAVSWALVAAAVRYTTVALLLLFVALFLGS</sequence>
<feature type="coiled-coil region" evidence="5">
    <location>
        <begin position="779"/>
        <end position="827"/>
    </location>
</feature>
<feature type="compositionally biased region" description="Low complexity" evidence="6">
    <location>
        <begin position="1280"/>
        <end position="1298"/>
    </location>
</feature>
<name>A0AAW1R0M7_9CHLO</name>
<evidence type="ECO:0000256" key="6">
    <source>
        <dbReference type="SAM" id="MobiDB-lite"/>
    </source>
</evidence>
<accession>A0AAW1R0M7</accession>
<proteinExistence type="predicted"/>
<dbReference type="PROSITE" id="PS00383">
    <property type="entry name" value="TYR_PHOSPHATASE_1"/>
    <property type="match status" value="1"/>
</dbReference>
<dbReference type="SUPFAM" id="SSF55856">
    <property type="entry name" value="Cytochrome b5-like heme/steroid binding domain"/>
    <property type="match status" value="1"/>
</dbReference>
<dbReference type="Proteomes" id="UP001445335">
    <property type="component" value="Unassembled WGS sequence"/>
</dbReference>
<dbReference type="GO" id="GO:0004721">
    <property type="term" value="F:phosphoprotein phosphatase activity"/>
    <property type="evidence" value="ECO:0007669"/>
    <property type="project" value="InterPro"/>
</dbReference>
<protein>
    <recommendedName>
        <fullName evidence="8">Cytochrome b5 heme-binding domain-containing protein</fullName>
    </recommendedName>
</protein>
<dbReference type="PROSITE" id="PS00191">
    <property type="entry name" value="CYTOCHROME_B5_1"/>
    <property type="match status" value="1"/>
</dbReference>
<dbReference type="GO" id="GO:0005856">
    <property type="term" value="C:cytoskeleton"/>
    <property type="evidence" value="ECO:0007669"/>
    <property type="project" value="TreeGrafter"/>
</dbReference>
<dbReference type="InterPro" id="IPR049270">
    <property type="entry name" value="CFAP58_CC"/>
</dbReference>
<evidence type="ECO:0000256" key="2">
    <source>
        <dbReference type="ARBA" id="ARBA00022723"/>
    </source>
</evidence>
<feature type="coiled-coil region" evidence="5">
    <location>
        <begin position="856"/>
        <end position="974"/>
    </location>
</feature>
<dbReference type="InterPro" id="IPR018506">
    <property type="entry name" value="Cyt_B5_heme-BS"/>
</dbReference>
<keyword evidence="1" id="KW-0349">Heme</keyword>
<keyword evidence="7" id="KW-1133">Transmembrane helix</keyword>
<dbReference type="EMBL" id="JALJOU010000060">
    <property type="protein sequence ID" value="KAK9827279.1"/>
    <property type="molecule type" value="Genomic_DNA"/>
</dbReference>
<dbReference type="Pfam" id="PF21771">
    <property type="entry name" value="CFAP58_CC"/>
    <property type="match status" value="1"/>
</dbReference>
<dbReference type="GO" id="GO:0020037">
    <property type="term" value="F:heme binding"/>
    <property type="evidence" value="ECO:0007669"/>
    <property type="project" value="InterPro"/>
</dbReference>
<dbReference type="PROSITE" id="PS50255">
    <property type="entry name" value="CYTOCHROME_B5_2"/>
    <property type="match status" value="1"/>
</dbReference>